<reference evidence="4" key="1">
    <citation type="journal article" date="2010" name="Appl. Environ. Microbiol.">
        <title>Cellulosilyticum ruminicola, a newly described rumen bacterium that possesses redundant fibrolytic-protein-encoding genes and degrades lignocellulose with multiple carbohydrate- borne fibrolytic enzymes.</title>
        <authorList>
            <person name="Cai S."/>
            <person name="Li J."/>
            <person name="Hu F.Z."/>
            <person name="Zhang K."/>
            <person name="Luo Y."/>
            <person name="Janto B."/>
            <person name="Boissy R."/>
            <person name="Ehrlich G."/>
            <person name="Dong X."/>
        </authorList>
    </citation>
    <scope>NUCLEOTIDE SEQUENCE</scope>
    <source>
        <strain evidence="4">CGMCC 1.5065</strain>
    </source>
</reference>
<dbReference type="Gene3D" id="1.50.10.10">
    <property type="match status" value="1"/>
</dbReference>
<keyword evidence="2" id="KW-0378">Hydrolase</keyword>
<dbReference type="CAZy" id="GH8">
    <property type="family name" value="Glycoside Hydrolase Family 8"/>
</dbReference>
<dbReference type="Pfam" id="PF01270">
    <property type="entry name" value="Glyco_hydro_8"/>
    <property type="match status" value="1"/>
</dbReference>
<keyword evidence="4" id="KW-0119">Carbohydrate metabolism</keyword>
<evidence type="ECO:0000256" key="1">
    <source>
        <dbReference type="ARBA" id="ARBA00009209"/>
    </source>
</evidence>
<dbReference type="PRINTS" id="PR00735">
    <property type="entry name" value="GLHYDRLASE8"/>
</dbReference>
<accession>D2KFL7</accession>
<comment type="similarity">
    <text evidence="1">Belongs to the glycosyl hydrolase 8 (cellulase D) family.</text>
</comment>
<dbReference type="GO" id="GO:0045493">
    <property type="term" value="P:xylan catabolic process"/>
    <property type="evidence" value="ECO:0007669"/>
    <property type="project" value="UniProtKB-KW"/>
</dbReference>
<evidence type="ECO:0000313" key="4">
    <source>
        <dbReference type="EMBL" id="ACZ98619.1"/>
    </source>
</evidence>
<keyword evidence="4" id="KW-0624">Polysaccharide degradation</keyword>
<name>D2KFL7_9FIRM</name>
<organism evidence="4">
    <name type="scientific">Cellulosilyticum ruminicola</name>
    <dbReference type="NCBI Taxonomy" id="425254"/>
    <lineage>
        <taxon>Bacteria</taxon>
        <taxon>Bacillati</taxon>
        <taxon>Bacillota</taxon>
        <taxon>Clostridia</taxon>
        <taxon>Lachnospirales</taxon>
        <taxon>Cellulosilyticaceae</taxon>
        <taxon>Cellulosilyticum</taxon>
    </lineage>
</organism>
<keyword evidence="4" id="KW-0858">Xylan degradation</keyword>
<dbReference type="SUPFAM" id="SSF48208">
    <property type="entry name" value="Six-hairpin glycosidases"/>
    <property type="match status" value="1"/>
</dbReference>
<dbReference type="AlphaFoldDB" id="D2KFL7"/>
<dbReference type="InterPro" id="IPR012341">
    <property type="entry name" value="6hp_glycosidase-like_sf"/>
</dbReference>
<dbReference type="InterPro" id="IPR008928">
    <property type="entry name" value="6-hairpin_glycosidase_sf"/>
</dbReference>
<dbReference type="GO" id="GO:0004553">
    <property type="term" value="F:hydrolase activity, hydrolyzing O-glycosyl compounds"/>
    <property type="evidence" value="ECO:0007669"/>
    <property type="project" value="InterPro"/>
</dbReference>
<keyword evidence="3" id="KW-0326">Glycosidase</keyword>
<protein>
    <submittedName>
        <fullName evidence="4">Endoxylanase</fullName>
    </submittedName>
</protein>
<dbReference type="EMBL" id="GU211295">
    <property type="protein sequence ID" value="ACZ98619.1"/>
    <property type="molecule type" value="Genomic_DNA"/>
</dbReference>
<sequence>MKGAQEREYTNYFKIYGYDEKEIADKLEAIYHTFFYGSEEERIYHEFGDDMGYVVDTGNNDVRTEGMSYAMMMCVQHNMKEEFDRLWKWVKTYMWLEDGWNKGYFAWSVLPTGEKISDGPAPDGEEYFAMALFFAAHRWGDGEGIFAYTKEARELLHECVHKGEDGIGQPMWHPDNKLIKFVPGLPFTDPSYHLPHFYELFAMWADEEDRQFWADAAQASREFLKKACHGETGFAAEYTEYDGTPRHQEGHGNYYSDAYRVVANIGLDNEWAGPFEWNKECASKVQNFFKAKEGTPYKVYTIDGEELEEEALHPIAIIATNAMGTLASRDAGGEYWVKKFWETPLRKGERRYYDNCLYIFAFLALSGNYRIW</sequence>
<feature type="non-terminal residue" evidence="4">
    <location>
        <position position="372"/>
    </location>
</feature>
<dbReference type="InterPro" id="IPR002037">
    <property type="entry name" value="Glyco_hydro_8"/>
</dbReference>
<proteinExistence type="inferred from homology"/>
<evidence type="ECO:0000256" key="2">
    <source>
        <dbReference type="ARBA" id="ARBA00022801"/>
    </source>
</evidence>
<evidence type="ECO:0000256" key="3">
    <source>
        <dbReference type="ARBA" id="ARBA00023295"/>
    </source>
</evidence>